<dbReference type="EMBL" id="JAIWYP010000012">
    <property type="protein sequence ID" value="KAH3729467.1"/>
    <property type="molecule type" value="Genomic_DNA"/>
</dbReference>
<sequence>MAKAIWSDVDRRMAEAIWSTSPGNDRGMAEAILSDVDRRFGRATWSTSCPVPCKDRSMAGAIWSDVHQCMAEPTWSTSCTVNGGEGPQKQDLRHVLRLLKVLFVIYNLRAAGT</sequence>
<dbReference type="AlphaFoldDB" id="A0A9D4CQT0"/>
<keyword evidence="2" id="KW-1185">Reference proteome</keyword>
<evidence type="ECO:0000313" key="1">
    <source>
        <dbReference type="EMBL" id="KAH3729467.1"/>
    </source>
</evidence>
<dbReference type="Proteomes" id="UP000828390">
    <property type="component" value="Unassembled WGS sequence"/>
</dbReference>
<reference evidence="1" key="2">
    <citation type="submission" date="2020-11" db="EMBL/GenBank/DDBJ databases">
        <authorList>
            <person name="McCartney M.A."/>
            <person name="Auch B."/>
            <person name="Kono T."/>
            <person name="Mallez S."/>
            <person name="Becker A."/>
            <person name="Gohl D.M."/>
            <person name="Silverstein K.A.T."/>
            <person name="Koren S."/>
            <person name="Bechman K.B."/>
            <person name="Herman A."/>
            <person name="Abrahante J.E."/>
            <person name="Garbe J."/>
        </authorList>
    </citation>
    <scope>NUCLEOTIDE SEQUENCE</scope>
    <source>
        <strain evidence="1">Duluth1</strain>
        <tissue evidence="1">Whole animal</tissue>
    </source>
</reference>
<proteinExistence type="predicted"/>
<protein>
    <submittedName>
        <fullName evidence="1">Uncharacterized protein</fullName>
    </submittedName>
</protein>
<gene>
    <name evidence="1" type="ORF">DPMN_055438</name>
</gene>
<comment type="caution">
    <text evidence="1">The sequence shown here is derived from an EMBL/GenBank/DDBJ whole genome shotgun (WGS) entry which is preliminary data.</text>
</comment>
<evidence type="ECO:0000313" key="2">
    <source>
        <dbReference type="Proteomes" id="UP000828390"/>
    </source>
</evidence>
<reference evidence="1" key="1">
    <citation type="journal article" date="2019" name="bioRxiv">
        <title>The Genome of the Zebra Mussel, Dreissena polymorpha: A Resource for Invasive Species Research.</title>
        <authorList>
            <person name="McCartney M.A."/>
            <person name="Auch B."/>
            <person name="Kono T."/>
            <person name="Mallez S."/>
            <person name="Zhang Y."/>
            <person name="Obille A."/>
            <person name="Becker A."/>
            <person name="Abrahante J.E."/>
            <person name="Garbe J."/>
            <person name="Badalamenti J.P."/>
            <person name="Herman A."/>
            <person name="Mangelson H."/>
            <person name="Liachko I."/>
            <person name="Sullivan S."/>
            <person name="Sone E.D."/>
            <person name="Koren S."/>
            <person name="Silverstein K.A.T."/>
            <person name="Beckman K.B."/>
            <person name="Gohl D.M."/>
        </authorList>
    </citation>
    <scope>NUCLEOTIDE SEQUENCE</scope>
    <source>
        <strain evidence="1">Duluth1</strain>
        <tissue evidence="1">Whole animal</tissue>
    </source>
</reference>
<accession>A0A9D4CQT0</accession>
<name>A0A9D4CQT0_DREPO</name>
<organism evidence="1 2">
    <name type="scientific">Dreissena polymorpha</name>
    <name type="common">Zebra mussel</name>
    <name type="synonym">Mytilus polymorpha</name>
    <dbReference type="NCBI Taxonomy" id="45954"/>
    <lineage>
        <taxon>Eukaryota</taxon>
        <taxon>Metazoa</taxon>
        <taxon>Spiralia</taxon>
        <taxon>Lophotrochozoa</taxon>
        <taxon>Mollusca</taxon>
        <taxon>Bivalvia</taxon>
        <taxon>Autobranchia</taxon>
        <taxon>Heteroconchia</taxon>
        <taxon>Euheterodonta</taxon>
        <taxon>Imparidentia</taxon>
        <taxon>Neoheterodontei</taxon>
        <taxon>Myida</taxon>
        <taxon>Dreissenoidea</taxon>
        <taxon>Dreissenidae</taxon>
        <taxon>Dreissena</taxon>
    </lineage>
</organism>